<dbReference type="RefSeq" id="WP_184677166.1">
    <property type="nucleotide sequence ID" value="NZ_JACHGY010000001.1"/>
</dbReference>
<evidence type="ECO:0000313" key="1">
    <source>
        <dbReference type="EMBL" id="MBB6429594.1"/>
    </source>
</evidence>
<gene>
    <name evidence="1" type="ORF">HNQ40_001400</name>
</gene>
<dbReference type="AlphaFoldDB" id="A0A7X0H863"/>
<protein>
    <submittedName>
        <fullName evidence="1">Uncharacterized protein</fullName>
    </submittedName>
</protein>
<sequence>MEYVNLVLPEVPRNSATTRHWLKWGAGGKDHGVREGLWEMTGKAYNDEFFGVKGETPVCLNIWYDPAITDEIKQLVQELQNLEAGAEIIDNLERLKNHPPERQIADLTIPPHPKREALIGEWASEGETVYTIEEQDGKVLIKPTQSPPWESMINNLRWEEDVLRFDEYYYLDDPENPGYVHPFSGVRNDSSLTPQTDPDRLIYLLNNEHLEEPIGDEFTRVVN</sequence>
<organism evidence="1 2">
    <name type="scientific">Algisphaera agarilytica</name>
    <dbReference type="NCBI Taxonomy" id="1385975"/>
    <lineage>
        <taxon>Bacteria</taxon>
        <taxon>Pseudomonadati</taxon>
        <taxon>Planctomycetota</taxon>
        <taxon>Phycisphaerae</taxon>
        <taxon>Phycisphaerales</taxon>
        <taxon>Phycisphaeraceae</taxon>
        <taxon>Algisphaera</taxon>
    </lineage>
</organism>
<proteinExistence type="predicted"/>
<dbReference type="EMBL" id="JACHGY010000001">
    <property type="protein sequence ID" value="MBB6429594.1"/>
    <property type="molecule type" value="Genomic_DNA"/>
</dbReference>
<keyword evidence="2" id="KW-1185">Reference proteome</keyword>
<reference evidence="1 2" key="1">
    <citation type="submission" date="2020-08" db="EMBL/GenBank/DDBJ databases">
        <title>Genomic Encyclopedia of Type Strains, Phase IV (KMG-IV): sequencing the most valuable type-strain genomes for metagenomic binning, comparative biology and taxonomic classification.</title>
        <authorList>
            <person name="Goeker M."/>
        </authorList>
    </citation>
    <scope>NUCLEOTIDE SEQUENCE [LARGE SCALE GENOMIC DNA]</scope>
    <source>
        <strain evidence="1 2">DSM 103725</strain>
    </source>
</reference>
<dbReference type="Proteomes" id="UP000541810">
    <property type="component" value="Unassembled WGS sequence"/>
</dbReference>
<accession>A0A7X0H863</accession>
<evidence type="ECO:0000313" key="2">
    <source>
        <dbReference type="Proteomes" id="UP000541810"/>
    </source>
</evidence>
<name>A0A7X0H863_9BACT</name>
<comment type="caution">
    <text evidence="1">The sequence shown here is derived from an EMBL/GenBank/DDBJ whole genome shotgun (WGS) entry which is preliminary data.</text>
</comment>